<protein>
    <recommendedName>
        <fullName evidence="3">cysteine synthase</fullName>
        <ecNumber evidence="3">2.5.1.47</ecNumber>
    </recommendedName>
</protein>
<evidence type="ECO:0000256" key="4">
    <source>
        <dbReference type="ARBA" id="ARBA00022605"/>
    </source>
</evidence>
<keyword evidence="6" id="KW-0663">Pyridoxal phosphate</keyword>
<dbReference type="PANTHER" id="PTHR10314">
    <property type="entry name" value="CYSTATHIONINE BETA-SYNTHASE"/>
    <property type="match status" value="1"/>
</dbReference>
<evidence type="ECO:0000256" key="7">
    <source>
        <dbReference type="ARBA" id="ARBA00023192"/>
    </source>
</evidence>
<dbReference type="InterPro" id="IPR050214">
    <property type="entry name" value="Cys_Synth/Cystath_Beta-Synth"/>
</dbReference>
<keyword evidence="5" id="KW-0808">Transferase</keyword>
<dbReference type="InterPro" id="IPR001216">
    <property type="entry name" value="P-phosphate_BS"/>
</dbReference>
<dbReference type="Gene3D" id="3.40.50.1100">
    <property type="match status" value="2"/>
</dbReference>
<gene>
    <name evidence="10" type="ORF">PXH66_18455</name>
</gene>
<comment type="cofactor">
    <cofactor evidence="1">
        <name>pyridoxal 5'-phosphate</name>
        <dbReference type="ChEBI" id="CHEBI:597326"/>
    </cofactor>
</comment>
<dbReference type="EC" id="2.5.1.47" evidence="3"/>
<keyword evidence="7" id="KW-0198">Cysteine biosynthesis</keyword>
<dbReference type="SUPFAM" id="SSF53686">
    <property type="entry name" value="Tryptophan synthase beta subunit-like PLP-dependent enzymes"/>
    <property type="match status" value="1"/>
</dbReference>
<feature type="domain" description="Tryptophan synthase beta chain-like PALP" evidence="9">
    <location>
        <begin position="16"/>
        <end position="298"/>
    </location>
</feature>
<evidence type="ECO:0000256" key="2">
    <source>
        <dbReference type="ARBA" id="ARBA00007103"/>
    </source>
</evidence>
<evidence type="ECO:0000259" key="9">
    <source>
        <dbReference type="Pfam" id="PF00291"/>
    </source>
</evidence>
<keyword evidence="11" id="KW-1185">Reference proteome</keyword>
<evidence type="ECO:0000256" key="1">
    <source>
        <dbReference type="ARBA" id="ARBA00001933"/>
    </source>
</evidence>
<evidence type="ECO:0000256" key="3">
    <source>
        <dbReference type="ARBA" id="ARBA00012681"/>
    </source>
</evidence>
<dbReference type="AlphaFoldDB" id="A0AAF0CPE5"/>
<dbReference type="KEGG" id="slom:PXH66_18455"/>
<dbReference type="RefSeq" id="WP_330931011.1">
    <property type="nucleotide sequence ID" value="NZ_CP119075.1"/>
</dbReference>
<organism evidence="10 11">
    <name type="scientific">Synoicihabitans lomoniglobus</name>
    <dbReference type="NCBI Taxonomy" id="2909285"/>
    <lineage>
        <taxon>Bacteria</taxon>
        <taxon>Pseudomonadati</taxon>
        <taxon>Verrucomicrobiota</taxon>
        <taxon>Opitutia</taxon>
        <taxon>Opitutales</taxon>
        <taxon>Opitutaceae</taxon>
        <taxon>Synoicihabitans</taxon>
    </lineage>
</organism>
<dbReference type="EMBL" id="CP119075">
    <property type="protein sequence ID" value="WED64324.1"/>
    <property type="molecule type" value="Genomic_DNA"/>
</dbReference>
<dbReference type="CDD" id="cd01561">
    <property type="entry name" value="CBS_like"/>
    <property type="match status" value="1"/>
</dbReference>
<reference evidence="10" key="1">
    <citation type="submission" date="2023-03" db="EMBL/GenBank/DDBJ databases">
        <title>Lomoglobus Profundus gen. nov., sp. nov., a novel member of the phylum Verrucomicrobia, isolated from deep-marine sediment of South China Sea.</title>
        <authorList>
            <person name="Ahmad T."/>
            <person name="Ishaq S.E."/>
            <person name="Wang F."/>
        </authorList>
    </citation>
    <scope>NUCLEOTIDE SEQUENCE</scope>
    <source>
        <strain evidence="10">LMO-M01</strain>
    </source>
</reference>
<dbReference type="Proteomes" id="UP001218638">
    <property type="component" value="Chromosome"/>
</dbReference>
<dbReference type="FunFam" id="3.40.50.1100:FF:000006">
    <property type="entry name" value="Cysteine synthase"/>
    <property type="match status" value="1"/>
</dbReference>
<proteinExistence type="inferred from homology"/>
<keyword evidence="4" id="KW-0028">Amino-acid biosynthesis</keyword>
<evidence type="ECO:0000256" key="8">
    <source>
        <dbReference type="ARBA" id="ARBA00047931"/>
    </source>
</evidence>
<comment type="catalytic activity">
    <reaction evidence="8">
        <text>O-acetyl-L-serine + hydrogen sulfide = L-cysteine + acetate</text>
        <dbReference type="Rhea" id="RHEA:14829"/>
        <dbReference type="ChEBI" id="CHEBI:29919"/>
        <dbReference type="ChEBI" id="CHEBI:30089"/>
        <dbReference type="ChEBI" id="CHEBI:35235"/>
        <dbReference type="ChEBI" id="CHEBI:58340"/>
        <dbReference type="EC" id="2.5.1.47"/>
    </reaction>
</comment>
<evidence type="ECO:0000256" key="5">
    <source>
        <dbReference type="ARBA" id="ARBA00022679"/>
    </source>
</evidence>
<name>A0AAF0CPE5_9BACT</name>
<accession>A0AAF0CPE5</accession>
<comment type="similarity">
    <text evidence="2">Belongs to the cysteine synthase/cystathionine beta-synthase family.</text>
</comment>
<dbReference type="GO" id="GO:0004124">
    <property type="term" value="F:cysteine synthase activity"/>
    <property type="evidence" value="ECO:0007669"/>
    <property type="project" value="UniProtKB-EC"/>
</dbReference>
<evidence type="ECO:0000313" key="11">
    <source>
        <dbReference type="Proteomes" id="UP001218638"/>
    </source>
</evidence>
<dbReference type="PROSITE" id="PS00901">
    <property type="entry name" value="CYS_SYNTHASE"/>
    <property type="match status" value="1"/>
</dbReference>
<dbReference type="Pfam" id="PF00291">
    <property type="entry name" value="PALP"/>
    <property type="match status" value="1"/>
</dbReference>
<dbReference type="GO" id="GO:0006535">
    <property type="term" value="P:cysteine biosynthetic process from serine"/>
    <property type="evidence" value="ECO:0007669"/>
    <property type="project" value="InterPro"/>
</dbReference>
<evidence type="ECO:0000256" key="6">
    <source>
        <dbReference type="ARBA" id="ARBA00022898"/>
    </source>
</evidence>
<evidence type="ECO:0000313" key="10">
    <source>
        <dbReference type="EMBL" id="WED64324.1"/>
    </source>
</evidence>
<dbReference type="InterPro" id="IPR001926">
    <property type="entry name" value="TrpB-like_PALP"/>
</dbReference>
<sequence length="314" mass="33611">MSSATLSARRSPLLALIGNTPLLELRFEAEALTIFAKAEFLNPSGSIKDRLALTIIDDAEERGVLGPDSIILECTSGNTGIALAMVGAAKGYRVKILMSESASVERRHLIRHFGGEVQLFKTSDGYATGIDLSREMAAADARYFLPCQFENPLNAHDHETQTGPEILRQIPGGRVDAFVSGYGTGGTITGCGRALKAARAETRIVAMEPAEAAMLSGEMPCCHTIEGVAGGYIPPLVREAPIDEKRTVSSEDAMHMTRRLAREFGLLVGTSSGANICAALAVARDLGPAAQVVTILCDRAERYYSTRLFQAERP</sequence>
<dbReference type="InterPro" id="IPR036052">
    <property type="entry name" value="TrpB-like_PALP_sf"/>
</dbReference>